<dbReference type="AlphaFoldDB" id="A0ABD2LV32"/>
<protein>
    <recommendedName>
        <fullName evidence="4">RRM domain-containing protein</fullName>
    </recommendedName>
</protein>
<dbReference type="PANTHER" id="PTHR48024">
    <property type="entry name" value="GEO13361P1-RELATED"/>
    <property type="match status" value="1"/>
</dbReference>
<gene>
    <name evidence="5" type="ORF">niasHT_003854</name>
</gene>
<keyword evidence="1 2" id="KW-0694">RNA-binding</keyword>
<dbReference type="InterPro" id="IPR050886">
    <property type="entry name" value="RNA-binding_reg"/>
</dbReference>
<name>A0ABD2LV32_9BILA</name>
<feature type="region of interest" description="Disordered" evidence="3">
    <location>
        <begin position="203"/>
        <end position="348"/>
    </location>
</feature>
<dbReference type="Gene3D" id="3.30.70.330">
    <property type="match status" value="1"/>
</dbReference>
<feature type="compositionally biased region" description="Basic and acidic residues" evidence="3">
    <location>
        <begin position="308"/>
        <end position="325"/>
    </location>
</feature>
<feature type="compositionally biased region" description="Polar residues" evidence="3">
    <location>
        <begin position="284"/>
        <end position="294"/>
    </location>
</feature>
<comment type="caution">
    <text evidence="5">The sequence shown here is derived from an EMBL/GenBank/DDBJ whole genome shotgun (WGS) entry which is preliminary data.</text>
</comment>
<feature type="domain" description="RRM" evidence="4">
    <location>
        <begin position="356"/>
        <end position="433"/>
    </location>
</feature>
<keyword evidence="6" id="KW-1185">Reference proteome</keyword>
<evidence type="ECO:0000256" key="2">
    <source>
        <dbReference type="PROSITE-ProRule" id="PRU00176"/>
    </source>
</evidence>
<dbReference type="SUPFAM" id="SSF54928">
    <property type="entry name" value="RNA-binding domain, RBD"/>
    <property type="match status" value="1"/>
</dbReference>
<dbReference type="SMART" id="SM00360">
    <property type="entry name" value="RRM"/>
    <property type="match status" value="1"/>
</dbReference>
<dbReference type="GO" id="GO:0003723">
    <property type="term" value="F:RNA binding"/>
    <property type="evidence" value="ECO:0007669"/>
    <property type="project" value="UniProtKB-UniRule"/>
</dbReference>
<dbReference type="InterPro" id="IPR011990">
    <property type="entry name" value="TPR-like_helical_dom_sf"/>
</dbReference>
<dbReference type="EMBL" id="JBICBT010000258">
    <property type="protein sequence ID" value="KAL3119071.1"/>
    <property type="molecule type" value="Genomic_DNA"/>
</dbReference>
<proteinExistence type="predicted"/>
<dbReference type="PROSITE" id="PS50102">
    <property type="entry name" value="RRM"/>
    <property type="match status" value="1"/>
</dbReference>
<feature type="compositionally biased region" description="Acidic residues" evidence="3">
    <location>
        <begin position="269"/>
        <end position="283"/>
    </location>
</feature>
<reference evidence="5 6" key="1">
    <citation type="submission" date="2024-10" db="EMBL/GenBank/DDBJ databases">
        <authorList>
            <person name="Kim D."/>
        </authorList>
    </citation>
    <scope>NUCLEOTIDE SEQUENCE [LARGE SCALE GENOMIC DNA]</scope>
    <source>
        <strain evidence="5">BH-2024</strain>
    </source>
</reference>
<evidence type="ECO:0000313" key="5">
    <source>
        <dbReference type="EMBL" id="KAL3119071.1"/>
    </source>
</evidence>
<dbReference type="SUPFAM" id="SSF48452">
    <property type="entry name" value="TPR-like"/>
    <property type="match status" value="1"/>
</dbReference>
<dbReference type="InterPro" id="IPR012677">
    <property type="entry name" value="Nucleotide-bd_a/b_plait_sf"/>
</dbReference>
<dbReference type="Pfam" id="PF00076">
    <property type="entry name" value="RRM_1"/>
    <property type="match status" value="1"/>
</dbReference>
<dbReference type="PANTHER" id="PTHR48024:SF56">
    <property type="entry name" value="HETEROGENEOUS NUCLEAR RIBONUCLEOPROTEIN A0"/>
    <property type="match status" value="1"/>
</dbReference>
<organism evidence="5 6">
    <name type="scientific">Heterodera trifolii</name>
    <dbReference type="NCBI Taxonomy" id="157864"/>
    <lineage>
        <taxon>Eukaryota</taxon>
        <taxon>Metazoa</taxon>
        <taxon>Ecdysozoa</taxon>
        <taxon>Nematoda</taxon>
        <taxon>Chromadorea</taxon>
        <taxon>Rhabditida</taxon>
        <taxon>Tylenchina</taxon>
        <taxon>Tylenchomorpha</taxon>
        <taxon>Tylenchoidea</taxon>
        <taxon>Heteroderidae</taxon>
        <taxon>Heteroderinae</taxon>
        <taxon>Heterodera</taxon>
    </lineage>
</organism>
<accession>A0ABD2LV32</accession>
<evidence type="ECO:0000256" key="3">
    <source>
        <dbReference type="SAM" id="MobiDB-lite"/>
    </source>
</evidence>
<dbReference type="Proteomes" id="UP001620626">
    <property type="component" value="Unassembled WGS sequence"/>
</dbReference>
<dbReference type="InterPro" id="IPR000504">
    <property type="entry name" value="RRM_dom"/>
</dbReference>
<feature type="compositionally biased region" description="Basic and acidic residues" evidence="3">
    <location>
        <begin position="232"/>
        <end position="241"/>
    </location>
</feature>
<sequence>MDQKETLTVEQLQKMLLDAEKSGEYSYEQLLPIWEEAKGMIENEEQMVSLYTTFIYMLRRFAESEKSSPDYSRAEELFHEGSSFLEECFDSFSDASIRFEKNFAYFCYTKRKKIDQAREIWNKLLVGEQSAFPWLEAIALERSYGDIWYARRLFFKALDAVTYRQDEIFGRFVQFEREEGTRDQLDLALARVNAKATEYNAWMEQQKNSKTKQKMGRTNEMKGQKTAKKKDNKKEKGKETTKGAQKRANGRQDENRIRAQKEEGQRENMEEERGETSQMDDNEGTTATFETSSIPMGPVLPSIGQNNIKDEGMEKETEKNDEKMTLETNKMAGEKRKRPPSLSEKSFPYNAGLEKNKLFVKKLDWACTSEELKKFFEKFGTVMDARIVTKWDGRSKGCAYVDFADEQSASAALMEADGAEIRGRKISVFLSNPPTKRMKMEETASDHYNLTTDKQVKQQTKPSRLMPRAAFLTGAGQRIGKASRLMLPMNSISKRSGNIATEGKSESPVGVVTESTKDMTL</sequence>
<evidence type="ECO:0000259" key="4">
    <source>
        <dbReference type="PROSITE" id="PS50102"/>
    </source>
</evidence>
<dbReference type="Gene3D" id="1.25.40.10">
    <property type="entry name" value="Tetratricopeptide repeat domain"/>
    <property type="match status" value="1"/>
</dbReference>
<dbReference type="InterPro" id="IPR035979">
    <property type="entry name" value="RBD_domain_sf"/>
</dbReference>
<evidence type="ECO:0000313" key="6">
    <source>
        <dbReference type="Proteomes" id="UP001620626"/>
    </source>
</evidence>
<evidence type="ECO:0000256" key="1">
    <source>
        <dbReference type="ARBA" id="ARBA00022884"/>
    </source>
</evidence>
<feature type="region of interest" description="Disordered" evidence="3">
    <location>
        <begin position="496"/>
        <end position="521"/>
    </location>
</feature>
<feature type="compositionally biased region" description="Basic and acidic residues" evidence="3">
    <location>
        <begin position="250"/>
        <end position="268"/>
    </location>
</feature>